<dbReference type="Pfam" id="PF21205">
    <property type="entry name" value="Rep3_C"/>
    <property type="match status" value="1"/>
</dbReference>
<dbReference type="InterPro" id="IPR036390">
    <property type="entry name" value="WH_DNA-bd_sf"/>
</dbReference>
<dbReference type="InterPro" id="IPR000525">
    <property type="entry name" value="Initiator_Rep_WH1"/>
</dbReference>
<name>A0A5L4NQ67_CAMLA</name>
<proteinExistence type="inferred from homology"/>
<reference evidence="2 3" key="1">
    <citation type="submission" date="2018-05" db="EMBL/GenBank/DDBJ databases">
        <authorList>
            <consortium name="PulseNet: The National Subtyping Network for Foodborne Disease Surveillance"/>
            <person name="Tarr C.L."/>
            <person name="Trees E."/>
            <person name="Katz L.S."/>
            <person name="Carleton-Romer H.A."/>
            <person name="Stroika S."/>
            <person name="Kucerova Z."/>
            <person name="Roache K.F."/>
            <person name="Sabol A.L."/>
            <person name="Besser J."/>
            <person name="Gerner-Smidt P."/>
        </authorList>
    </citation>
    <scope>NUCLEOTIDE SEQUENCE [LARGE SCALE GENOMIC DNA]</scope>
    <source>
        <strain evidence="2 3">D6489</strain>
    </source>
</reference>
<dbReference type="EMBL" id="AABOWU010000026">
    <property type="protein sequence ID" value="EAI3914942.1"/>
    <property type="molecule type" value="Genomic_DNA"/>
</dbReference>
<dbReference type="Pfam" id="PF01051">
    <property type="entry name" value="Rep3_N"/>
    <property type="match status" value="1"/>
</dbReference>
<dbReference type="GO" id="GO:0003887">
    <property type="term" value="F:DNA-directed DNA polymerase activity"/>
    <property type="evidence" value="ECO:0007669"/>
    <property type="project" value="InterPro"/>
</dbReference>
<dbReference type="InterPro" id="IPR036388">
    <property type="entry name" value="WH-like_DNA-bd_sf"/>
</dbReference>
<evidence type="ECO:0000313" key="3">
    <source>
        <dbReference type="Proteomes" id="UP000559808"/>
    </source>
</evidence>
<dbReference type="AlphaFoldDB" id="A0A5L4NQ67"/>
<feature type="non-terminal residue" evidence="2">
    <location>
        <position position="262"/>
    </location>
</feature>
<evidence type="ECO:0000313" key="2">
    <source>
        <dbReference type="EMBL" id="EAI3914942.1"/>
    </source>
</evidence>
<comment type="similarity">
    <text evidence="1">Belongs to the initiator RepB protein family.</text>
</comment>
<protein>
    <submittedName>
        <fullName evidence="2">Replication initiation protein</fullName>
    </submittedName>
</protein>
<gene>
    <name evidence="2" type="ORF">YZ34_08015</name>
</gene>
<dbReference type="Proteomes" id="UP000559808">
    <property type="component" value="Unassembled WGS sequence"/>
</dbReference>
<sequence>MNEIVKYHNDFNKIKLPSFTEQEQNILCGMLTKIKESQTDDSIKFTPQELQKFSTENLTNKALGEMLIVLREKFFKADFTILIEDKERDLIGKEIVNLFQSFKLWYQSNDYEYSNLQSVEMTVNPRFKYLVNEITANFTAFELAEFIAISGKYTKTLYRLLKQYRSTGKAYFEWEEFKRIMDIPQNYLMHNIDKWILKPAIKELTKERTLFDQLRVPFENLTFEKKKVSARGRGGKVIGIKFIFKPENIKIQTIERQEKLSN</sequence>
<comment type="caution">
    <text evidence="2">The sequence shown here is derived from an EMBL/GenBank/DDBJ whole genome shotgun (WGS) entry which is preliminary data.</text>
</comment>
<dbReference type="SUPFAM" id="SSF46785">
    <property type="entry name" value="Winged helix' DNA-binding domain"/>
    <property type="match status" value="1"/>
</dbReference>
<dbReference type="GO" id="GO:0006270">
    <property type="term" value="P:DNA replication initiation"/>
    <property type="evidence" value="ECO:0007669"/>
    <property type="project" value="InterPro"/>
</dbReference>
<evidence type="ECO:0000256" key="1">
    <source>
        <dbReference type="ARBA" id="ARBA00038283"/>
    </source>
</evidence>
<organism evidence="2 3">
    <name type="scientific">Campylobacter lari</name>
    <dbReference type="NCBI Taxonomy" id="201"/>
    <lineage>
        <taxon>Bacteria</taxon>
        <taxon>Pseudomonadati</taxon>
        <taxon>Campylobacterota</taxon>
        <taxon>Epsilonproteobacteria</taxon>
        <taxon>Campylobacterales</taxon>
        <taxon>Campylobacteraceae</taxon>
        <taxon>Campylobacter</taxon>
    </lineage>
</organism>
<dbReference type="Gene3D" id="1.10.10.10">
    <property type="entry name" value="Winged helix-like DNA-binding domain superfamily/Winged helix DNA-binding domain"/>
    <property type="match status" value="2"/>
</dbReference>
<accession>A0A5L4NQ67</accession>